<dbReference type="AlphaFoldDB" id="A0A6A6HPX9"/>
<reference evidence="1" key="1">
    <citation type="journal article" date="2020" name="Stud. Mycol.">
        <title>101 Dothideomycetes genomes: a test case for predicting lifestyles and emergence of pathogens.</title>
        <authorList>
            <person name="Haridas S."/>
            <person name="Albert R."/>
            <person name="Binder M."/>
            <person name="Bloem J."/>
            <person name="Labutti K."/>
            <person name="Salamov A."/>
            <person name="Andreopoulos B."/>
            <person name="Baker S."/>
            <person name="Barry K."/>
            <person name="Bills G."/>
            <person name="Bluhm B."/>
            <person name="Cannon C."/>
            <person name="Castanera R."/>
            <person name="Culley D."/>
            <person name="Daum C."/>
            <person name="Ezra D."/>
            <person name="Gonzalez J."/>
            <person name="Henrissat B."/>
            <person name="Kuo A."/>
            <person name="Liang C."/>
            <person name="Lipzen A."/>
            <person name="Lutzoni F."/>
            <person name="Magnuson J."/>
            <person name="Mondo S."/>
            <person name="Nolan M."/>
            <person name="Ohm R."/>
            <person name="Pangilinan J."/>
            <person name="Park H.-J."/>
            <person name="Ramirez L."/>
            <person name="Alfaro M."/>
            <person name="Sun H."/>
            <person name="Tritt A."/>
            <person name="Yoshinaga Y."/>
            <person name="Zwiers L.-H."/>
            <person name="Turgeon B."/>
            <person name="Goodwin S."/>
            <person name="Spatafora J."/>
            <person name="Crous P."/>
            <person name="Grigoriev I."/>
        </authorList>
    </citation>
    <scope>NUCLEOTIDE SEQUENCE</scope>
    <source>
        <strain evidence="1">Tuck. ex Michener</strain>
    </source>
</reference>
<organism evidence="1 2">
    <name type="scientific">Viridothelium virens</name>
    <name type="common">Speckled blister lichen</name>
    <name type="synonym">Trypethelium virens</name>
    <dbReference type="NCBI Taxonomy" id="1048519"/>
    <lineage>
        <taxon>Eukaryota</taxon>
        <taxon>Fungi</taxon>
        <taxon>Dikarya</taxon>
        <taxon>Ascomycota</taxon>
        <taxon>Pezizomycotina</taxon>
        <taxon>Dothideomycetes</taxon>
        <taxon>Dothideomycetes incertae sedis</taxon>
        <taxon>Trypetheliales</taxon>
        <taxon>Trypetheliaceae</taxon>
        <taxon>Viridothelium</taxon>
    </lineage>
</organism>
<gene>
    <name evidence="1" type="ORF">EV356DRAFT_105137</name>
</gene>
<keyword evidence="2" id="KW-1185">Reference proteome</keyword>
<accession>A0A6A6HPX9</accession>
<proteinExistence type="predicted"/>
<protein>
    <submittedName>
        <fullName evidence="1">Uncharacterized protein</fullName>
    </submittedName>
</protein>
<name>A0A6A6HPX9_VIRVR</name>
<dbReference type="EMBL" id="ML991772">
    <property type="protein sequence ID" value="KAF2239613.1"/>
    <property type="molecule type" value="Genomic_DNA"/>
</dbReference>
<sequence length="176" mass="19694">MEKLTAQDLLSFRWACSREVVPAFPLCIFCSNLLIVHGTKAGAHLQCLLTVQEVLRRRSSGRWAWNQALAGKLAGVATSRLHIAICCRFRSGPFLPSITDSLKPLGWGAPHPRHFVAYGENLGRTLDTLQHDVFCLHCSRKLSDVPDQSVKTCALFHIPADRVRFDMANIADWNDK</sequence>
<evidence type="ECO:0000313" key="2">
    <source>
        <dbReference type="Proteomes" id="UP000800092"/>
    </source>
</evidence>
<dbReference type="Proteomes" id="UP000800092">
    <property type="component" value="Unassembled WGS sequence"/>
</dbReference>
<evidence type="ECO:0000313" key="1">
    <source>
        <dbReference type="EMBL" id="KAF2239613.1"/>
    </source>
</evidence>